<dbReference type="Pfam" id="PF00931">
    <property type="entry name" value="NB-ARC"/>
    <property type="match status" value="1"/>
</dbReference>
<organism evidence="10 11">
    <name type="scientific">Morus notabilis</name>
    <dbReference type="NCBI Taxonomy" id="981085"/>
    <lineage>
        <taxon>Eukaryota</taxon>
        <taxon>Viridiplantae</taxon>
        <taxon>Streptophyta</taxon>
        <taxon>Embryophyta</taxon>
        <taxon>Tracheophyta</taxon>
        <taxon>Spermatophyta</taxon>
        <taxon>Magnoliopsida</taxon>
        <taxon>eudicotyledons</taxon>
        <taxon>Gunneridae</taxon>
        <taxon>Pentapetalae</taxon>
        <taxon>rosids</taxon>
        <taxon>fabids</taxon>
        <taxon>Rosales</taxon>
        <taxon>Moraceae</taxon>
        <taxon>Moreae</taxon>
        <taxon>Morus</taxon>
    </lineage>
</organism>
<dbReference type="SUPFAM" id="SSF52058">
    <property type="entry name" value="L domain-like"/>
    <property type="match status" value="1"/>
</dbReference>
<dbReference type="Pfam" id="PF23598">
    <property type="entry name" value="LRR_14"/>
    <property type="match status" value="1"/>
</dbReference>
<dbReference type="KEGG" id="mnt:21388808"/>
<keyword evidence="4" id="KW-0378">Hydrolase</keyword>
<evidence type="ECO:0000256" key="1">
    <source>
        <dbReference type="ARBA" id="ARBA00011982"/>
    </source>
</evidence>
<dbReference type="EC" id="3.2.2.6" evidence="1"/>
<feature type="compositionally biased region" description="Acidic residues" evidence="8">
    <location>
        <begin position="1284"/>
        <end position="1301"/>
    </location>
</feature>
<proteinExistence type="predicted"/>
<dbReference type="InterPro" id="IPR027417">
    <property type="entry name" value="P-loop_NTPase"/>
</dbReference>
<evidence type="ECO:0000259" key="9">
    <source>
        <dbReference type="PROSITE" id="PS50104"/>
    </source>
</evidence>
<keyword evidence="6" id="KW-0520">NAD</keyword>
<dbReference type="SMART" id="SM00255">
    <property type="entry name" value="TIR"/>
    <property type="match status" value="1"/>
</dbReference>
<dbReference type="OrthoDB" id="1421090at2759"/>
<evidence type="ECO:0000256" key="3">
    <source>
        <dbReference type="ARBA" id="ARBA00022737"/>
    </source>
</evidence>
<dbReference type="GO" id="GO:0006952">
    <property type="term" value="P:defense response"/>
    <property type="evidence" value="ECO:0007669"/>
    <property type="project" value="UniProtKB-KW"/>
</dbReference>
<dbReference type="Pfam" id="PF23282">
    <property type="entry name" value="WHD_ROQ1"/>
    <property type="match status" value="1"/>
</dbReference>
<dbReference type="SUPFAM" id="SSF46785">
    <property type="entry name" value="Winged helix' DNA-binding domain"/>
    <property type="match status" value="1"/>
</dbReference>
<dbReference type="InterPro" id="IPR036390">
    <property type="entry name" value="WH_DNA-bd_sf"/>
</dbReference>
<dbReference type="PRINTS" id="PR00364">
    <property type="entry name" value="DISEASERSIST"/>
</dbReference>
<dbReference type="GO" id="GO:0007165">
    <property type="term" value="P:signal transduction"/>
    <property type="evidence" value="ECO:0007669"/>
    <property type="project" value="InterPro"/>
</dbReference>
<dbReference type="PANTHER" id="PTHR11017:SF479">
    <property type="entry name" value="DISEASE RESISTANCE PROTEIN (TIR-NBS-LRR CLASS) FAMILY"/>
    <property type="match status" value="1"/>
</dbReference>
<keyword evidence="11" id="KW-1185">Reference proteome</keyword>
<evidence type="ECO:0000256" key="5">
    <source>
        <dbReference type="ARBA" id="ARBA00022821"/>
    </source>
</evidence>
<dbReference type="GO" id="GO:0051707">
    <property type="term" value="P:response to other organism"/>
    <property type="evidence" value="ECO:0007669"/>
    <property type="project" value="UniProtKB-ARBA"/>
</dbReference>
<name>W9R2V7_9ROSA</name>
<dbReference type="InterPro" id="IPR044974">
    <property type="entry name" value="Disease_R_plants"/>
</dbReference>
<dbReference type="Pfam" id="PF20160">
    <property type="entry name" value="C-JID"/>
    <property type="match status" value="1"/>
</dbReference>
<dbReference type="InterPro" id="IPR058192">
    <property type="entry name" value="WHD_ROQ1-like"/>
</dbReference>
<dbReference type="InterPro" id="IPR055414">
    <property type="entry name" value="LRR_R13L4/SHOC2-like"/>
</dbReference>
<dbReference type="InterPro" id="IPR042197">
    <property type="entry name" value="Apaf_helical"/>
</dbReference>
<dbReference type="GO" id="GO:0043531">
    <property type="term" value="F:ADP binding"/>
    <property type="evidence" value="ECO:0007669"/>
    <property type="project" value="InterPro"/>
</dbReference>
<dbReference type="Gene3D" id="3.40.50.10140">
    <property type="entry name" value="Toll/interleukin-1 receptor homology (TIR) domain"/>
    <property type="match status" value="1"/>
</dbReference>
<dbReference type="InterPro" id="IPR032675">
    <property type="entry name" value="LRR_dom_sf"/>
</dbReference>
<dbReference type="STRING" id="981085.W9R2V7"/>
<comment type="catalytic activity">
    <reaction evidence="7">
        <text>NAD(+) + H2O = ADP-D-ribose + nicotinamide + H(+)</text>
        <dbReference type="Rhea" id="RHEA:16301"/>
        <dbReference type="ChEBI" id="CHEBI:15377"/>
        <dbReference type="ChEBI" id="CHEBI:15378"/>
        <dbReference type="ChEBI" id="CHEBI:17154"/>
        <dbReference type="ChEBI" id="CHEBI:57540"/>
        <dbReference type="ChEBI" id="CHEBI:57967"/>
        <dbReference type="EC" id="3.2.2.6"/>
    </reaction>
    <physiologicalReaction direction="left-to-right" evidence="7">
        <dbReference type="Rhea" id="RHEA:16302"/>
    </physiologicalReaction>
</comment>
<dbReference type="InterPro" id="IPR035897">
    <property type="entry name" value="Toll_tir_struct_dom_sf"/>
</dbReference>
<gene>
    <name evidence="10" type="ORF">L484_005335</name>
</gene>
<dbReference type="PANTHER" id="PTHR11017">
    <property type="entry name" value="LEUCINE-RICH REPEAT-CONTAINING PROTEIN"/>
    <property type="match status" value="1"/>
</dbReference>
<dbReference type="Gene3D" id="1.10.8.430">
    <property type="entry name" value="Helical domain of apoptotic protease-activating factors"/>
    <property type="match status" value="1"/>
</dbReference>
<evidence type="ECO:0000256" key="8">
    <source>
        <dbReference type="SAM" id="MobiDB-lite"/>
    </source>
</evidence>
<dbReference type="FunFam" id="3.40.50.10140:FF:000007">
    <property type="entry name" value="Disease resistance protein (TIR-NBS-LRR class)"/>
    <property type="match status" value="1"/>
</dbReference>
<accession>W9R2V7</accession>
<dbReference type="SUPFAM" id="SSF52540">
    <property type="entry name" value="P-loop containing nucleoside triphosphate hydrolases"/>
    <property type="match status" value="1"/>
</dbReference>
<evidence type="ECO:0000313" key="10">
    <source>
        <dbReference type="EMBL" id="EXB54846.1"/>
    </source>
</evidence>
<dbReference type="Pfam" id="PF01582">
    <property type="entry name" value="TIR"/>
    <property type="match status" value="1"/>
</dbReference>
<reference evidence="11" key="1">
    <citation type="submission" date="2013-01" db="EMBL/GenBank/DDBJ databases">
        <title>Draft Genome Sequence of a Mulberry Tree, Morus notabilis C.K. Schneid.</title>
        <authorList>
            <person name="He N."/>
            <person name="Zhao S."/>
        </authorList>
    </citation>
    <scope>NUCLEOTIDE SEQUENCE</scope>
</reference>
<dbReference type="InterPro" id="IPR001611">
    <property type="entry name" value="Leu-rich_rpt"/>
</dbReference>
<dbReference type="InterPro" id="IPR000157">
    <property type="entry name" value="TIR_dom"/>
</dbReference>
<dbReference type="eggNOG" id="ENOG502SI7S">
    <property type="taxonomic scope" value="Eukaryota"/>
</dbReference>
<dbReference type="GO" id="GO:0061809">
    <property type="term" value="F:NAD+ nucleosidase activity, cyclic ADP-ribose generating"/>
    <property type="evidence" value="ECO:0007669"/>
    <property type="project" value="UniProtKB-EC"/>
</dbReference>
<dbReference type="Gene3D" id="3.80.10.10">
    <property type="entry name" value="Ribonuclease Inhibitor"/>
    <property type="match status" value="3"/>
</dbReference>
<evidence type="ECO:0000313" key="11">
    <source>
        <dbReference type="Proteomes" id="UP000030645"/>
    </source>
</evidence>
<evidence type="ECO:0000256" key="2">
    <source>
        <dbReference type="ARBA" id="ARBA00022614"/>
    </source>
</evidence>
<dbReference type="Pfam" id="PF00560">
    <property type="entry name" value="LRR_1"/>
    <property type="match status" value="1"/>
</dbReference>
<sequence length="1396" mass="159956">MASSSSSIGSKKHDVFLSFRGEDTRHNFTSHLYAALIRKKVHTYIDNDLNRGEEISYGLLKAIEDSKLSVIIISQNYASSSWCLNELLHILQCKERYGQRVIPVFYHVEPSFVRKHKGRFKQAFDELRKRNDQDQIHKWRVALTEAANLSGWLIQDNRSESELVEAIVEDVLKKLNDISSPSYDFKEQLVGINRPVEKIRSLLQVGLLDVRIIGIWGMGGIGKTTLAAVIFKKICHQFEGHYFLENVRENWDKRRQKCRNKLFSELLDEKDVNICVPFVGSTFSEVRLSRKKVLIVLDDVNDQEQLEYFVGSPNYLVGPGSRIIVTSRDRQSFGNQVSAIYKVEGLDYDEARQLFCLNASRRSSPVPYSKELLERVVKHANGIPLALKALGSFFGTRGRDKWGRLLAKLETSPKIGKIQSILMISYNDGLDDDQKDVFLDIACFFKGYKRYDVERILEGSDLFVDMIIDDLVDKSLLTIDDKNRLCMHDLIQEMGQEIVHQQSIKEPGKRSRLWKAQDVYHVLRNNTATAKVEGIFLDLSEIKEVHLSPAIFQETYNLRLLKIYSSGDIKKCKVHLPQGLHSLPNTLKYFYWAEYPLKSLPSDFIAENLVELSMVNCQVKLLWEGVQNLCNLKIINFRYCKYLIKMPDLSCAWNLERIDVRSCVNLFGLPSDNSQNLERLAYLNVSNCKKLGNLPDYVCSKSLVRLDLSGTEIEEMPASIGSLDKLEKLRLENCESLKNLPSSICKLKSLKNLNLNGTSIEEIPSTIELLYDLKVFNIQDCKRLQTLPTSICKLKSLEYLYLCGCSKFVSFPEIIERINLKSLNLSRTKIKELPSSIENLVKLQLLDLQLCENLKFVPSNIYNLKQLFQIMLSWCSDLLKWPPRKVGLSWGLSELCWMDSDAFEILDRLCSSSITHLHLRGKYIDKIPANIRRFSNLQHLCVRDWKNLRSLPELPSSLCTLDASGCTLLETMPSSTWIHEQGTYSNRKHRMRFFNCLQLDQDAYSNVIADAQFRIWHMAINIFTGFPQNDVCVCYPGNDIPKWFKFQAIGSSINLNPPSDWLNSDFIGFSVCFVAAFEDYNYANPRLDFEFEVHLKTKNGGSYKSKYSFLAYVGGCCRLAAGTTPTIINSDHVFLFYEPGSFNACKQVEDIVTEVAFHFYPVYESWDPIYKRFQQSNAEFCQVKICGICLLYRQEAEELGFSISDKSDIDEEDDKKPIGAEITESATGKEEADRLISKSEIVEELSLANDPNLEEDGAVSYKSERCGETASVFYSDMKENVEEPKEDEIVESVAEESEDENPSERRIPIESTAAKYEEEEPKSISCGCLLFLSYIRAMFEDVLGKKYETEFDLYLDSSTPRLLPPSMAVQEQLQAKDEAIKYLQSDIMKLQDQMKV</sequence>
<dbReference type="InterPro" id="IPR045344">
    <property type="entry name" value="C-JID"/>
</dbReference>
<dbReference type="SUPFAM" id="SSF52047">
    <property type="entry name" value="RNI-like"/>
    <property type="match status" value="1"/>
</dbReference>
<keyword evidence="2" id="KW-0433">Leucine-rich repeat</keyword>
<keyword evidence="3" id="KW-0677">Repeat</keyword>
<dbReference type="PROSITE" id="PS50104">
    <property type="entry name" value="TIR"/>
    <property type="match status" value="1"/>
</dbReference>
<protein>
    <recommendedName>
        <fullName evidence="1">ADP-ribosyl cyclase/cyclic ADP-ribose hydrolase</fullName>
        <ecNumber evidence="1">3.2.2.6</ecNumber>
    </recommendedName>
</protein>
<dbReference type="Gene3D" id="3.40.50.300">
    <property type="entry name" value="P-loop containing nucleotide triphosphate hydrolases"/>
    <property type="match status" value="1"/>
</dbReference>
<feature type="domain" description="TIR" evidence="9">
    <location>
        <begin position="11"/>
        <end position="175"/>
    </location>
</feature>
<evidence type="ECO:0000256" key="4">
    <source>
        <dbReference type="ARBA" id="ARBA00022801"/>
    </source>
</evidence>
<feature type="region of interest" description="Disordered" evidence="8">
    <location>
        <begin position="1280"/>
        <end position="1307"/>
    </location>
</feature>
<dbReference type="SUPFAM" id="SSF52200">
    <property type="entry name" value="Toll/Interleukin receptor TIR domain"/>
    <property type="match status" value="1"/>
</dbReference>
<dbReference type="EMBL" id="KE344211">
    <property type="protein sequence ID" value="EXB54846.1"/>
    <property type="molecule type" value="Genomic_DNA"/>
</dbReference>
<evidence type="ECO:0000256" key="6">
    <source>
        <dbReference type="ARBA" id="ARBA00023027"/>
    </source>
</evidence>
<dbReference type="InterPro" id="IPR002182">
    <property type="entry name" value="NB-ARC"/>
</dbReference>
<dbReference type="Proteomes" id="UP000030645">
    <property type="component" value="Unassembled WGS sequence"/>
</dbReference>
<keyword evidence="5" id="KW-0611">Plant defense</keyword>
<dbReference type="PROSITE" id="PS51450">
    <property type="entry name" value="LRR"/>
    <property type="match status" value="2"/>
</dbReference>
<evidence type="ECO:0000256" key="7">
    <source>
        <dbReference type="ARBA" id="ARBA00047304"/>
    </source>
</evidence>